<evidence type="ECO:0000313" key="1">
    <source>
        <dbReference type="EMBL" id="KAD3337202.1"/>
    </source>
</evidence>
<name>A0A5N6M9T3_9ASTR</name>
<evidence type="ECO:0000313" key="2">
    <source>
        <dbReference type="Proteomes" id="UP000326396"/>
    </source>
</evidence>
<dbReference type="Proteomes" id="UP000326396">
    <property type="component" value="Linkage Group LG6"/>
</dbReference>
<protein>
    <submittedName>
        <fullName evidence="1">Uncharacterized protein</fullName>
    </submittedName>
</protein>
<comment type="caution">
    <text evidence="1">The sequence shown here is derived from an EMBL/GenBank/DDBJ whole genome shotgun (WGS) entry which is preliminary data.</text>
</comment>
<accession>A0A5N6M9T3</accession>
<reference evidence="1 2" key="1">
    <citation type="submission" date="2019-05" db="EMBL/GenBank/DDBJ databases">
        <title>Mikania micrantha, genome provides insights into the molecular mechanism of rapid growth.</title>
        <authorList>
            <person name="Liu B."/>
        </authorList>
    </citation>
    <scope>NUCLEOTIDE SEQUENCE [LARGE SCALE GENOMIC DNA]</scope>
    <source>
        <strain evidence="1">NLD-2019</strain>
        <tissue evidence="1">Leaf</tissue>
    </source>
</reference>
<organism evidence="1 2">
    <name type="scientific">Mikania micrantha</name>
    <name type="common">bitter vine</name>
    <dbReference type="NCBI Taxonomy" id="192012"/>
    <lineage>
        <taxon>Eukaryota</taxon>
        <taxon>Viridiplantae</taxon>
        <taxon>Streptophyta</taxon>
        <taxon>Embryophyta</taxon>
        <taxon>Tracheophyta</taxon>
        <taxon>Spermatophyta</taxon>
        <taxon>Magnoliopsida</taxon>
        <taxon>eudicotyledons</taxon>
        <taxon>Gunneridae</taxon>
        <taxon>Pentapetalae</taxon>
        <taxon>asterids</taxon>
        <taxon>campanulids</taxon>
        <taxon>Asterales</taxon>
        <taxon>Asteraceae</taxon>
        <taxon>Asteroideae</taxon>
        <taxon>Heliantheae alliance</taxon>
        <taxon>Eupatorieae</taxon>
        <taxon>Mikania</taxon>
    </lineage>
</organism>
<dbReference type="OrthoDB" id="1691194at2759"/>
<gene>
    <name evidence="1" type="ORF">E3N88_32722</name>
</gene>
<proteinExistence type="predicted"/>
<keyword evidence="2" id="KW-1185">Reference proteome</keyword>
<dbReference type="AlphaFoldDB" id="A0A5N6M9T3"/>
<dbReference type="EMBL" id="SZYD01000016">
    <property type="protein sequence ID" value="KAD3337202.1"/>
    <property type="molecule type" value="Genomic_DNA"/>
</dbReference>
<sequence>MQDPHSQKLVASRAKKNKQTQLYELLDYDEKINDLIKLEKEMIKKGNYCKGRVDPVSVCFGPEHGGRTRIVSDIIGSTHVHGGLYKSARVVRRWNVNKEKKEWNRAK</sequence>